<proteinExistence type="predicted"/>
<sequence>MPEQLTLPFIPEIDRQAAEAREVEARRSKRANTIAILRSAVQQYPMTDHERQVVPKGVRLSRFVIGWECEVCPYACEDHSLGNKFGIDYTNHWGPSIPCVCLKDYYERGYG</sequence>
<accession>X1NCR2</accession>
<dbReference type="AlphaFoldDB" id="X1NCR2"/>
<evidence type="ECO:0000313" key="1">
    <source>
        <dbReference type="EMBL" id="GAI27951.1"/>
    </source>
</evidence>
<reference evidence="1" key="1">
    <citation type="journal article" date="2014" name="Front. Microbiol.">
        <title>High frequency of phylogenetically diverse reductive dehalogenase-homologous genes in deep subseafloor sedimentary metagenomes.</title>
        <authorList>
            <person name="Kawai M."/>
            <person name="Futagami T."/>
            <person name="Toyoda A."/>
            <person name="Takaki Y."/>
            <person name="Nishi S."/>
            <person name="Hori S."/>
            <person name="Arai W."/>
            <person name="Tsubouchi T."/>
            <person name="Morono Y."/>
            <person name="Uchiyama I."/>
            <person name="Ito T."/>
            <person name="Fujiyama A."/>
            <person name="Inagaki F."/>
            <person name="Takami H."/>
        </authorList>
    </citation>
    <scope>NUCLEOTIDE SEQUENCE</scope>
    <source>
        <strain evidence="1">Expedition CK06-06</strain>
    </source>
</reference>
<protein>
    <submittedName>
        <fullName evidence="1">Uncharacterized protein</fullName>
    </submittedName>
</protein>
<organism evidence="1">
    <name type="scientific">marine sediment metagenome</name>
    <dbReference type="NCBI Taxonomy" id="412755"/>
    <lineage>
        <taxon>unclassified sequences</taxon>
        <taxon>metagenomes</taxon>
        <taxon>ecological metagenomes</taxon>
    </lineage>
</organism>
<gene>
    <name evidence="1" type="ORF">S06H3_34193</name>
</gene>
<dbReference type="EMBL" id="BARV01020491">
    <property type="protein sequence ID" value="GAI27951.1"/>
    <property type="molecule type" value="Genomic_DNA"/>
</dbReference>
<comment type="caution">
    <text evidence="1">The sequence shown here is derived from an EMBL/GenBank/DDBJ whole genome shotgun (WGS) entry which is preliminary data.</text>
</comment>
<name>X1NCR2_9ZZZZ</name>